<evidence type="ECO:0000313" key="3">
    <source>
        <dbReference type="EMBL" id="RFF30934.1"/>
    </source>
</evidence>
<sequence>MNQPRNLVIALDGSDPSFDALDEARDLARAMGRELSALYVYPHHRGVSATPAGLDEQTSRENLERMKEDKAKEIFSEAESRLGNAFAHRYVLTGDPAEEIIAFMEGNPGTHLVMGRRGLSKIKSLLMGSVSSKIAAHAPGLVTVV</sequence>
<dbReference type="Pfam" id="PF00582">
    <property type="entry name" value="Usp"/>
    <property type="match status" value="1"/>
</dbReference>
<dbReference type="InterPro" id="IPR014729">
    <property type="entry name" value="Rossmann-like_a/b/a_fold"/>
</dbReference>
<evidence type="ECO:0000256" key="1">
    <source>
        <dbReference type="ARBA" id="ARBA00008791"/>
    </source>
</evidence>
<feature type="domain" description="UspA" evidence="2">
    <location>
        <begin position="5"/>
        <end position="145"/>
    </location>
</feature>
<evidence type="ECO:0000313" key="4">
    <source>
        <dbReference type="Proteomes" id="UP000260351"/>
    </source>
</evidence>
<dbReference type="SUPFAM" id="SSF52402">
    <property type="entry name" value="Adenine nucleotide alpha hydrolases-like"/>
    <property type="match status" value="1"/>
</dbReference>
<name>A0A3E1K9R2_9GAMM</name>
<dbReference type="EMBL" id="QUZK01000026">
    <property type="protein sequence ID" value="RFF30934.1"/>
    <property type="molecule type" value="Genomic_DNA"/>
</dbReference>
<evidence type="ECO:0000259" key="2">
    <source>
        <dbReference type="Pfam" id="PF00582"/>
    </source>
</evidence>
<accession>A0A3E1K9R2</accession>
<dbReference type="InterPro" id="IPR006015">
    <property type="entry name" value="Universal_stress_UspA"/>
</dbReference>
<dbReference type="PRINTS" id="PR01438">
    <property type="entry name" value="UNVRSLSTRESS"/>
</dbReference>
<dbReference type="CDD" id="cd00293">
    <property type="entry name" value="USP-like"/>
    <property type="match status" value="1"/>
</dbReference>
<dbReference type="PANTHER" id="PTHR31964">
    <property type="entry name" value="ADENINE NUCLEOTIDE ALPHA HYDROLASES-LIKE SUPERFAMILY PROTEIN"/>
    <property type="match status" value="1"/>
</dbReference>
<protein>
    <submittedName>
        <fullName evidence="3">Universal stress protein</fullName>
    </submittedName>
</protein>
<comment type="caution">
    <text evidence="3">The sequence shown here is derived from an EMBL/GenBank/DDBJ whole genome shotgun (WGS) entry which is preliminary data.</text>
</comment>
<dbReference type="Gene3D" id="3.40.50.620">
    <property type="entry name" value="HUPs"/>
    <property type="match status" value="1"/>
</dbReference>
<dbReference type="PANTHER" id="PTHR31964:SF113">
    <property type="entry name" value="USPA DOMAIN-CONTAINING PROTEIN"/>
    <property type="match status" value="1"/>
</dbReference>
<comment type="similarity">
    <text evidence="1">Belongs to the universal stress protein A family.</text>
</comment>
<reference evidence="3 4" key="1">
    <citation type="submission" date="2018-08" db="EMBL/GenBank/DDBJ databases">
        <title>Wenzhouxiangella salilacus sp. nov., a novel bacterium isolated from a saline lake in Xinjiang Province, China.</title>
        <authorList>
            <person name="Han S."/>
        </authorList>
    </citation>
    <scope>NUCLEOTIDE SEQUENCE [LARGE SCALE GENOMIC DNA]</scope>
    <source>
        <strain evidence="3 4">XDB06</strain>
    </source>
</reference>
<proteinExistence type="inferred from homology"/>
<dbReference type="OrthoDB" id="5567285at2"/>
<dbReference type="InterPro" id="IPR006016">
    <property type="entry name" value="UspA"/>
</dbReference>
<gene>
    <name evidence="3" type="ORF">DZC52_06180</name>
</gene>
<keyword evidence="4" id="KW-1185">Reference proteome</keyword>
<dbReference type="RefSeq" id="WP_116650259.1">
    <property type="nucleotide sequence ID" value="NZ_QUZK01000026.1"/>
</dbReference>
<organism evidence="3 4">
    <name type="scientific">Wenzhouxiangella sediminis</name>
    <dbReference type="NCBI Taxonomy" id="1792836"/>
    <lineage>
        <taxon>Bacteria</taxon>
        <taxon>Pseudomonadati</taxon>
        <taxon>Pseudomonadota</taxon>
        <taxon>Gammaproteobacteria</taxon>
        <taxon>Chromatiales</taxon>
        <taxon>Wenzhouxiangellaceae</taxon>
        <taxon>Wenzhouxiangella</taxon>
    </lineage>
</organism>
<dbReference type="Proteomes" id="UP000260351">
    <property type="component" value="Unassembled WGS sequence"/>
</dbReference>
<dbReference type="AlphaFoldDB" id="A0A3E1K9R2"/>